<reference evidence="3" key="1">
    <citation type="submission" date="2021-09" db="EMBL/GenBank/DDBJ databases">
        <authorList>
            <person name="Smyrli M."/>
        </authorList>
    </citation>
    <scope>NUCLEOTIDE SEQUENCE</scope>
    <source>
        <strain evidence="3">LAR25</strain>
    </source>
</reference>
<comment type="caution">
    <text evidence="3">The sequence shown here is derived from an EMBL/GenBank/DDBJ whole genome shotgun (WGS) entry which is preliminary data.</text>
</comment>
<sequence length="668" mass="78624">MKIKNVEIKNFRLLEDIKISLDDKISLIVGRNNSGKTSVIEVFNNFFNYENSTFIFEDFSISSHIKFNEAIKKYNEYLILDEGEEKDKLEKLYKNLLPSIELGIYIVYDEKDDGKLGSLSEFIMDLDEERKDAYIKCLFSINEKEAFIEQFIKNSADFNNDFLEYVKQNIKNYYTIKFYSIDKDDIDNYREIERKSLIENVFITQFIYAQRNLDDQTKDKNKRLSKGFENYYRLNKEQFKEDVKTIEGLLNKFSNELDKNYKKLFKGVFKDLEKFGIEDGVTLQKLIIKSLFNAESILKGNTQLFYNQDASILPESYNGLGYSNLIYMILQFISFYEAYDKREPRPNFQLIFIEEPEAHLHPQMQQVFIKNINDFIKEKHDWNVQVIITTHSSHVVEKGSFEGIRYFDNTSNGLKIKNLSDFKNEIKDEKPETIKFLKQYLVLKNCDMFFADKVIMVEGTVERLLLSEIISEKFKKLNSQYLSVIEVGGAYAHRFKEFLEFLNIKTLIITDIDSINSKKKKGKKACKVNEGDKTSNAILKKWLPKKELLDELISLKEEHKYTNNKRIRVTYQIPEKGNKKEECGRSFEDAFILANAKELTNASGEIIGKRFKGKSKEEIYKNAYEIAKKISKNKTDFAFDIMMMENWNVPKYINQGLTWLEKDEILAK</sequence>
<name>A0A9X4ILK4_9FLAO</name>
<gene>
    <name evidence="3" type="ORF">LCI24_08000</name>
</gene>
<dbReference type="EMBL" id="JAIWJY010000004">
    <property type="protein sequence ID" value="MDE1206739.1"/>
    <property type="molecule type" value="Genomic_DNA"/>
</dbReference>
<proteinExistence type="predicted"/>
<dbReference type="InterPro" id="IPR027417">
    <property type="entry name" value="P-loop_NTPase"/>
</dbReference>
<dbReference type="RefSeq" id="WP_274639907.1">
    <property type="nucleotide sequence ID" value="NZ_JAIWJY010000004.1"/>
</dbReference>
<dbReference type="InterPro" id="IPR051396">
    <property type="entry name" value="Bact_Antivir_Def_Nuclease"/>
</dbReference>
<dbReference type="InterPro" id="IPR041685">
    <property type="entry name" value="AAA_GajA/Old/RecF-like"/>
</dbReference>
<dbReference type="CDD" id="cd01026">
    <property type="entry name" value="TOPRIM_OLD"/>
    <property type="match status" value="1"/>
</dbReference>
<dbReference type="Proteomes" id="UP001149303">
    <property type="component" value="Unassembled WGS sequence"/>
</dbReference>
<feature type="domain" description="OLD protein-like TOPRIM" evidence="2">
    <location>
        <begin position="449"/>
        <end position="513"/>
    </location>
</feature>
<organism evidence="3 4">
    <name type="scientific">Tenacibaculum larymnensis</name>
    <dbReference type="NCBI Taxonomy" id="2878201"/>
    <lineage>
        <taxon>Bacteria</taxon>
        <taxon>Pseudomonadati</taxon>
        <taxon>Bacteroidota</taxon>
        <taxon>Flavobacteriia</taxon>
        <taxon>Flavobacteriales</taxon>
        <taxon>Flavobacteriaceae</taxon>
        <taxon>Tenacibaculum</taxon>
    </lineage>
</organism>
<evidence type="ECO:0000313" key="3">
    <source>
        <dbReference type="EMBL" id="MDE1206739.1"/>
    </source>
</evidence>
<dbReference type="Gene3D" id="3.40.50.300">
    <property type="entry name" value="P-loop containing nucleotide triphosphate hydrolases"/>
    <property type="match status" value="2"/>
</dbReference>
<evidence type="ECO:0000259" key="1">
    <source>
        <dbReference type="Pfam" id="PF13175"/>
    </source>
</evidence>
<dbReference type="InterPro" id="IPR034139">
    <property type="entry name" value="TOPRIM_OLD"/>
</dbReference>
<dbReference type="Pfam" id="PF13175">
    <property type="entry name" value="AAA_15"/>
    <property type="match status" value="1"/>
</dbReference>
<accession>A0A9X4ILK4</accession>
<dbReference type="AlphaFoldDB" id="A0A9X4ILK4"/>
<dbReference type="Pfam" id="PF20469">
    <property type="entry name" value="OLD-like_TOPRIM"/>
    <property type="match status" value="1"/>
</dbReference>
<dbReference type="PANTHER" id="PTHR43581:SF2">
    <property type="entry name" value="EXCINUCLEASE ATPASE SUBUNIT"/>
    <property type="match status" value="1"/>
</dbReference>
<feature type="domain" description="Endonuclease GajA/Old nuclease/RecF-like AAA" evidence="1">
    <location>
        <begin position="1"/>
        <end position="396"/>
    </location>
</feature>
<keyword evidence="4" id="KW-1185">Reference proteome</keyword>
<dbReference type="SUPFAM" id="SSF52540">
    <property type="entry name" value="P-loop containing nucleoside triphosphate hydrolases"/>
    <property type="match status" value="1"/>
</dbReference>
<evidence type="ECO:0000259" key="2">
    <source>
        <dbReference type="Pfam" id="PF20469"/>
    </source>
</evidence>
<evidence type="ECO:0000313" key="4">
    <source>
        <dbReference type="Proteomes" id="UP001149303"/>
    </source>
</evidence>
<dbReference type="PANTHER" id="PTHR43581">
    <property type="entry name" value="ATP/GTP PHOSPHATASE"/>
    <property type="match status" value="1"/>
</dbReference>
<protein>
    <submittedName>
        <fullName evidence="3">AAA family ATPase</fullName>
    </submittedName>
</protein>